<dbReference type="Proteomes" id="UP000323386">
    <property type="component" value="Unassembled WGS sequence"/>
</dbReference>
<keyword evidence="5 9" id="KW-0812">Transmembrane</keyword>
<sequence>MIAHTLRSTLAAPSTPARASPSQLRFASSSSSSSAPPPTSNATRSTVPPRSTHATYHPKGYGVSEGLKRARRPYLVKNIVTGSLIMGFAVGVYLYSISKVKQDDFSDLAEVRAPATAADQPQANGTANGHKV</sequence>
<feature type="compositionally biased region" description="Low complexity" evidence="10">
    <location>
        <begin position="8"/>
        <end position="46"/>
    </location>
</feature>
<keyword evidence="8 9" id="KW-0472">Membrane</keyword>
<dbReference type="Pfam" id="PF09813">
    <property type="entry name" value="Coa3_cc"/>
    <property type="match status" value="1"/>
</dbReference>
<protein>
    <recommendedName>
        <fullName evidence="9">Cytochrome c oxidase assembly factor 3</fullName>
    </recommendedName>
</protein>
<evidence type="ECO:0000256" key="3">
    <source>
        <dbReference type="ARBA" id="ARBA00007035"/>
    </source>
</evidence>
<evidence type="ECO:0000256" key="6">
    <source>
        <dbReference type="ARBA" id="ARBA00022989"/>
    </source>
</evidence>
<evidence type="ECO:0000313" key="13">
    <source>
        <dbReference type="Proteomes" id="UP000323386"/>
    </source>
</evidence>
<gene>
    <name evidence="12" type="ORF">PSFLO_03154</name>
</gene>
<dbReference type="InterPro" id="IPR041752">
    <property type="entry name" value="Coa3"/>
</dbReference>
<feature type="transmembrane region" description="Helical" evidence="9">
    <location>
        <begin position="74"/>
        <end position="95"/>
    </location>
</feature>
<keyword evidence="6 9" id="KW-1133">Transmembrane helix</keyword>
<dbReference type="InterPro" id="IPR018628">
    <property type="entry name" value="Coa3_CC"/>
</dbReference>
<evidence type="ECO:0000313" key="12">
    <source>
        <dbReference type="EMBL" id="SPO37678.1"/>
    </source>
</evidence>
<proteinExistence type="inferred from homology"/>
<keyword evidence="7 9" id="KW-0496">Mitochondrion</keyword>
<reference evidence="12 13" key="1">
    <citation type="submission" date="2018-03" db="EMBL/GenBank/DDBJ databases">
        <authorList>
            <person name="Guldener U."/>
        </authorList>
    </citation>
    <scope>NUCLEOTIDE SEQUENCE [LARGE SCALE GENOMIC DNA]</scope>
    <source>
        <strain evidence="12 13">DAOM196992</strain>
    </source>
</reference>
<feature type="domain" description="Cytochrome c oxidase assembly factor 3 mitochondrial coiled-coil" evidence="11">
    <location>
        <begin position="66"/>
        <end position="110"/>
    </location>
</feature>
<dbReference type="GO" id="GO:0033617">
    <property type="term" value="P:mitochondrial respiratory chain complex IV assembly"/>
    <property type="evidence" value="ECO:0007669"/>
    <property type="project" value="UniProtKB-UniRule"/>
</dbReference>
<comment type="function">
    <text evidence="1 9">Required for assembly of cytochrome c oxidase (complex IV).</text>
</comment>
<dbReference type="OrthoDB" id="10018333at2759"/>
<evidence type="ECO:0000256" key="8">
    <source>
        <dbReference type="ARBA" id="ARBA00023136"/>
    </source>
</evidence>
<evidence type="ECO:0000256" key="7">
    <source>
        <dbReference type="ARBA" id="ARBA00023128"/>
    </source>
</evidence>
<name>A0A5C3EZM0_9BASI</name>
<comment type="subunit">
    <text evidence="4 9">Component of 250-400 kDa complexes called cytochrome oxidase assembly intermediates or COA complexes.</text>
</comment>
<evidence type="ECO:0000256" key="1">
    <source>
        <dbReference type="ARBA" id="ARBA00003064"/>
    </source>
</evidence>
<evidence type="ECO:0000256" key="2">
    <source>
        <dbReference type="ARBA" id="ARBA00004304"/>
    </source>
</evidence>
<evidence type="ECO:0000256" key="10">
    <source>
        <dbReference type="SAM" id="MobiDB-lite"/>
    </source>
</evidence>
<accession>A0A5C3EZM0</accession>
<dbReference type="PANTHER" id="PTHR15642:SF3">
    <property type="entry name" value="CYTOCHROME C OXIDASE ASSEMBLY FACTOR 3 HOMOLOG, MITOCHONDRIAL"/>
    <property type="match status" value="1"/>
</dbReference>
<evidence type="ECO:0000256" key="4">
    <source>
        <dbReference type="ARBA" id="ARBA00011351"/>
    </source>
</evidence>
<dbReference type="PANTHER" id="PTHR15642">
    <property type="entry name" value="CYTOCHROME C OXIDASE ASSEMBLY FACTOR 3, MITOCHONDRIAL"/>
    <property type="match status" value="1"/>
</dbReference>
<comment type="subcellular location">
    <subcellularLocation>
        <location evidence="2">Mitochondrion membrane</location>
        <topology evidence="2">Single-pass membrane protein</topology>
    </subcellularLocation>
</comment>
<dbReference type="EMBL" id="OOIP01000007">
    <property type="protein sequence ID" value="SPO37678.1"/>
    <property type="molecule type" value="Genomic_DNA"/>
</dbReference>
<dbReference type="GO" id="GO:0005743">
    <property type="term" value="C:mitochondrial inner membrane"/>
    <property type="evidence" value="ECO:0007669"/>
    <property type="project" value="UniProtKB-UniRule"/>
</dbReference>
<comment type="similarity">
    <text evidence="3 9">Belongs to the COA3 family.</text>
</comment>
<keyword evidence="13" id="KW-1185">Reference proteome</keyword>
<keyword evidence="9" id="KW-0999">Mitochondrion inner membrane</keyword>
<evidence type="ECO:0000256" key="5">
    <source>
        <dbReference type="ARBA" id="ARBA00022692"/>
    </source>
</evidence>
<dbReference type="AlphaFoldDB" id="A0A5C3EZM0"/>
<evidence type="ECO:0000259" key="11">
    <source>
        <dbReference type="Pfam" id="PF09813"/>
    </source>
</evidence>
<feature type="region of interest" description="Disordered" evidence="10">
    <location>
        <begin position="1"/>
        <end position="64"/>
    </location>
</feature>
<evidence type="ECO:0000256" key="9">
    <source>
        <dbReference type="RuleBase" id="RU367056"/>
    </source>
</evidence>
<organism evidence="12 13">
    <name type="scientific">Pseudozyma flocculosa</name>
    <dbReference type="NCBI Taxonomy" id="84751"/>
    <lineage>
        <taxon>Eukaryota</taxon>
        <taxon>Fungi</taxon>
        <taxon>Dikarya</taxon>
        <taxon>Basidiomycota</taxon>
        <taxon>Ustilaginomycotina</taxon>
        <taxon>Ustilaginomycetes</taxon>
        <taxon>Ustilaginales</taxon>
        <taxon>Ustilaginaceae</taxon>
        <taxon>Pseudozyma</taxon>
    </lineage>
</organism>